<keyword evidence="1" id="KW-0472">Membrane</keyword>
<comment type="caution">
    <text evidence="2">The sequence shown here is derived from an EMBL/GenBank/DDBJ whole genome shotgun (WGS) entry which is preliminary data.</text>
</comment>
<gene>
    <name evidence="2" type="ORF">J2T57_003000</name>
</gene>
<protein>
    <submittedName>
        <fullName evidence="2">Uncharacterized protein</fullName>
    </submittedName>
</protein>
<feature type="transmembrane region" description="Helical" evidence="1">
    <location>
        <begin position="15"/>
        <end position="33"/>
    </location>
</feature>
<accession>A0AAE3KBN6</accession>
<keyword evidence="1" id="KW-1133">Transmembrane helix</keyword>
<dbReference type="EMBL" id="JALJXV010000007">
    <property type="protein sequence ID" value="MCP1675845.1"/>
    <property type="molecule type" value="Genomic_DNA"/>
</dbReference>
<sequence>MSNDSEKDDGRKAELIAAGLTGFILFLFLIVVLSR</sequence>
<organism evidence="2 3">
    <name type="scientific">Natronocella acetinitrilica</name>
    <dbReference type="NCBI Taxonomy" id="414046"/>
    <lineage>
        <taxon>Bacteria</taxon>
        <taxon>Pseudomonadati</taxon>
        <taxon>Pseudomonadota</taxon>
        <taxon>Gammaproteobacteria</taxon>
        <taxon>Chromatiales</taxon>
        <taxon>Ectothiorhodospiraceae</taxon>
        <taxon>Natronocella</taxon>
    </lineage>
</organism>
<dbReference type="AlphaFoldDB" id="A0AAE3KBN6"/>
<evidence type="ECO:0000256" key="1">
    <source>
        <dbReference type="SAM" id="Phobius"/>
    </source>
</evidence>
<reference evidence="2" key="1">
    <citation type="submission" date="2022-03" db="EMBL/GenBank/DDBJ databases">
        <title>Genomic Encyclopedia of Type Strains, Phase III (KMG-III): the genomes of soil and plant-associated and newly described type strains.</title>
        <authorList>
            <person name="Whitman W."/>
        </authorList>
    </citation>
    <scope>NUCLEOTIDE SEQUENCE</scope>
    <source>
        <strain evidence="2">ANL 6-2</strain>
    </source>
</reference>
<keyword evidence="3" id="KW-1185">Reference proteome</keyword>
<evidence type="ECO:0000313" key="3">
    <source>
        <dbReference type="Proteomes" id="UP001205843"/>
    </source>
</evidence>
<evidence type="ECO:0000313" key="2">
    <source>
        <dbReference type="EMBL" id="MCP1675845.1"/>
    </source>
</evidence>
<proteinExistence type="predicted"/>
<dbReference type="Proteomes" id="UP001205843">
    <property type="component" value="Unassembled WGS sequence"/>
</dbReference>
<name>A0AAE3KBN6_9GAMM</name>
<keyword evidence="1" id="KW-0812">Transmembrane</keyword>